<dbReference type="PATRIC" id="fig|1209989.3.peg.3035"/>
<evidence type="ECO:0000313" key="3">
    <source>
        <dbReference type="Proteomes" id="UP000010802"/>
    </source>
</evidence>
<evidence type="ECO:0008006" key="4">
    <source>
        <dbReference type="Google" id="ProtNLM"/>
    </source>
</evidence>
<evidence type="ECO:0000256" key="1">
    <source>
        <dbReference type="SAM" id="Phobius"/>
    </source>
</evidence>
<feature type="transmembrane region" description="Helical" evidence="1">
    <location>
        <begin position="12"/>
        <end position="35"/>
    </location>
</feature>
<dbReference type="KEGG" id="tep:TepRe1_2461"/>
<accession>L0S6N6</accession>
<dbReference type="OrthoDB" id="1729814at2"/>
<proteinExistence type="predicted"/>
<gene>
    <name evidence="2" type="ordered locus">TEPIRE1_2648</name>
</gene>
<reference evidence="3" key="1">
    <citation type="journal article" date="2013" name="Genome Announc.">
        <title>First genome sequence of a syntrophic acetate-oxidizing bacterium, Tepidanaerobacter acetatoxydans strain Re1.</title>
        <authorList>
            <person name="Manzoor S."/>
            <person name="Bongcam-Rudloff E."/>
            <person name="Schnurer A."/>
            <person name="Muller B."/>
        </authorList>
    </citation>
    <scope>NUCLEOTIDE SEQUENCE [LARGE SCALE GENOMIC DNA]</scope>
    <source>
        <strain evidence="3">Re1</strain>
    </source>
</reference>
<protein>
    <recommendedName>
        <fullName evidence="4">Phage holin, LL-H family</fullName>
    </recommendedName>
</protein>
<name>F4LTW4_TEPAE</name>
<keyword evidence="1" id="KW-0812">Transmembrane</keyword>
<dbReference type="STRING" id="1209989.TepRe1_2461"/>
<dbReference type="HOGENOM" id="CLU_2107848_0_0_9"/>
<keyword evidence="3" id="KW-1185">Reference proteome</keyword>
<dbReference type="AlphaFoldDB" id="F4LTW4"/>
<dbReference type="EMBL" id="HF563609">
    <property type="protein sequence ID" value="CCP27513.1"/>
    <property type="molecule type" value="Genomic_DNA"/>
</dbReference>
<accession>F4LTW4</accession>
<keyword evidence="1" id="KW-0472">Membrane</keyword>
<dbReference type="KEGG" id="tae:TepiRe1_2648"/>
<keyword evidence="1" id="KW-1133">Transmembrane helix</keyword>
<dbReference type="RefSeq" id="WP_013779480.1">
    <property type="nucleotide sequence ID" value="NC_015519.1"/>
</dbReference>
<evidence type="ECO:0000313" key="2">
    <source>
        <dbReference type="EMBL" id="CCP27513.1"/>
    </source>
</evidence>
<dbReference type="Proteomes" id="UP000010802">
    <property type="component" value="Chromosome"/>
</dbReference>
<dbReference type="eggNOG" id="ENOG50342T8">
    <property type="taxonomic scope" value="Bacteria"/>
</dbReference>
<sequence length="116" mass="13490">MDLGWLKMIINVITNEAVMEPLIALILGYGVNIYAKNRRFKIIMDITADIVDYIEENYKDWGITGNEKMDKFLELFIKEFKKQVGRKPKDVEIETARIRAEALVQRARRDGGGKKR</sequence>
<organism evidence="2 3">
    <name type="scientific">Tepidanaerobacter acetatoxydans (strain DSM 21804 / JCM 16047 / Re1)</name>
    <dbReference type="NCBI Taxonomy" id="1209989"/>
    <lineage>
        <taxon>Bacteria</taxon>
        <taxon>Bacillati</taxon>
        <taxon>Bacillota</taxon>
        <taxon>Clostridia</taxon>
        <taxon>Thermosediminibacterales</taxon>
        <taxon>Tepidanaerobacteraceae</taxon>
        <taxon>Tepidanaerobacter</taxon>
    </lineage>
</organism>